<gene>
    <name evidence="3" type="ORF">SK128_015227</name>
</gene>
<protein>
    <submittedName>
        <fullName evidence="3">Uncharacterized protein</fullName>
    </submittedName>
</protein>
<name>A0AAN8X725_HALRR</name>
<dbReference type="GO" id="GO:0008010">
    <property type="term" value="F:structural constituent of chitin-based larval cuticle"/>
    <property type="evidence" value="ECO:0007669"/>
    <property type="project" value="TreeGrafter"/>
</dbReference>
<feature type="non-terminal residue" evidence="3">
    <location>
        <position position="1"/>
    </location>
</feature>
<proteinExistence type="predicted"/>
<dbReference type="PANTHER" id="PTHR10380:SF173">
    <property type="entry name" value="CUTICULAR PROTEIN 47EF, ISOFORM C-RELATED"/>
    <property type="match status" value="1"/>
</dbReference>
<dbReference type="PANTHER" id="PTHR10380">
    <property type="entry name" value="CUTICLE PROTEIN"/>
    <property type="match status" value="1"/>
</dbReference>
<dbReference type="AlphaFoldDB" id="A0AAN8X725"/>
<accession>A0AAN8X725</accession>
<sequence>FIVACLAAVALAAPRPDKPSSDEVPAILRYDNEMADDGSKYNFAIETEDGIQREEFGAAIEDGSAEGAVAQAGKISFTLPDGQLFELSFVADENGFQPQSSFIPVAPEFPHEIPDFVLEQIEKARLEDEAEERANRS</sequence>
<dbReference type="InterPro" id="IPR000618">
    <property type="entry name" value="Insect_cuticle"/>
</dbReference>
<dbReference type="PROSITE" id="PS00233">
    <property type="entry name" value="CHIT_BIND_RR_1"/>
    <property type="match status" value="1"/>
</dbReference>
<dbReference type="PROSITE" id="PS51155">
    <property type="entry name" value="CHIT_BIND_RR_2"/>
    <property type="match status" value="1"/>
</dbReference>
<dbReference type="GO" id="GO:0062129">
    <property type="term" value="C:chitin-based extracellular matrix"/>
    <property type="evidence" value="ECO:0007669"/>
    <property type="project" value="TreeGrafter"/>
</dbReference>
<dbReference type="InterPro" id="IPR031311">
    <property type="entry name" value="CHIT_BIND_RR_consensus"/>
</dbReference>
<dbReference type="InterPro" id="IPR050468">
    <property type="entry name" value="Cuticle_Struct_Prot"/>
</dbReference>
<evidence type="ECO:0000256" key="1">
    <source>
        <dbReference type="ARBA" id="ARBA00022460"/>
    </source>
</evidence>
<dbReference type="EMBL" id="JAXCGZ010011351">
    <property type="protein sequence ID" value="KAK7075178.1"/>
    <property type="molecule type" value="Genomic_DNA"/>
</dbReference>
<keyword evidence="1 2" id="KW-0193">Cuticle</keyword>
<dbReference type="Pfam" id="PF00379">
    <property type="entry name" value="Chitin_bind_4"/>
    <property type="match status" value="1"/>
</dbReference>
<evidence type="ECO:0000256" key="2">
    <source>
        <dbReference type="PROSITE-ProRule" id="PRU00497"/>
    </source>
</evidence>
<comment type="caution">
    <text evidence="3">The sequence shown here is derived from an EMBL/GenBank/DDBJ whole genome shotgun (WGS) entry which is preliminary data.</text>
</comment>
<reference evidence="3 4" key="1">
    <citation type="submission" date="2023-11" db="EMBL/GenBank/DDBJ databases">
        <title>Halocaridina rubra genome assembly.</title>
        <authorList>
            <person name="Smith C."/>
        </authorList>
    </citation>
    <scope>NUCLEOTIDE SEQUENCE [LARGE SCALE GENOMIC DNA]</scope>
    <source>
        <strain evidence="3">EP-1</strain>
        <tissue evidence="3">Whole</tissue>
    </source>
</reference>
<evidence type="ECO:0000313" key="3">
    <source>
        <dbReference type="EMBL" id="KAK7075178.1"/>
    </source>
</evidence>
<organism evidence="3 4">
    <name type="scientific">Halocaridina rubra</name>
    <name type="common">Hawaiian red shrimp</name>
    <dbReference type="NCBI Taxonomy" id="373956"/>
    <lineage>
        <taxon>Eukaryota</taxon>
        <taxon>Metazoa</taxon>
        <taxon>Ecdysozoa</taxon>
        <taxon>Arthropoda</taxon>
        <taxon>Crustacea</taxon>
        <taxon>Multicrustacea</taxon>
        <taxon>Malacostraca</taxon>
        <taxon>Eumalacostraca</taxon>
        <taxon>Eucarida</taxon>
        <taxon>Decapoda</taxon>
        <taxon>Pleocyemata</taxon>
        <taxon>Caridea</taxon>
        <taxon>Atyoidea</taxon>
        <taxon>Atyidae</taxon>
        <taxon>Halocaridina</taxon>
    </lineage>
</organism>
<dbReference type="Proteomes" id="UP001381693">
    <property type="component" value="Unassembled WGS sequence"/>
</dbReference>
<keyword evidence="4" id="KW-1185">Reference proteome</keyword>
<evidence type="ECO:0000313" key="4">
    <source>
        <dbReference type="Proteomes" id="UP001381693"/>
    </source>
</evidence>